<organism evidence="2 3">
    <name type="scientific">Kuraishia capsulata CBS 1993</name>
    <dbReference type="NCBI Taxonomy" id="1382522"/>
    <lineage>
        <taxon>Eukaryota</taxon>
        <taxon>Fungi</taxon>
        <taxon>Dikarya</taxon>
        <taxon>Ascomycota</taxon>
        <taxon>Saccharomycotina</taxon>
        <taxon>Pichiomycetes</taxon>
        <taxon>Pichiales</taxon>
        <taxon>Pichiaceae</taxon>
        <taxon>Kuraishia</taxon>
    </lineage>
</organism>
<feature type="compositionally biased region" description="Low complexity" evidence="1">
    <location>
        <begin position="149"/>
        <end position="165"/>
    </location>
</feature>
<dbReference type="AlphaFoldDB" id="W6MFF1"/>
<feature type="compositionally biased region" description="Low complexity" evidence="1">
    <location>
        <begin position="196"/>
        <end position="205"/>
    </location>
</feature>
<feature type="compositionally biased region" description="Basic and acidic residues" evidence="1">
    <location>
        <begin position="217"/>
        <end position="242"/>
    </location>
</feature>
<feature type="compositionally biased region" description="Polar residues" evidence="1">
    <location>
        <begin position="180"/>
        <end position="190"/>
    </location>
</feature>
<dbReference type="STRING" id="1382522.W6MFF1"/>
<gene>
    <name evidence="2" type="ORF">KUCA_T00000261001</name>
</gene>
<accession>W6MFF1</accession>
<evidence type="ECO:0000313" key="2">
    <source>
        <dbReference type="EMBL" id="CDK24301.1"/>
    </source>
</evidence>
<name>W6MFF1_9ASCO</name>
<reference evidence="2" key="1">
    <citation type="submission" date="2013-12" db="EMBL/GenBank/DDBJ databases">
        <authorList>
            <person name="Genoscope - CEA"/>
        </authorList>
    </citation>
    <scope>NUCLEOTIDE SEQUENCE</scope>
    <source>
        <strain evidence="2">CBS 1993</strain>
    </source>
</reference>
<protein>
    <submittedName>
        <fullName evidence="2">Uncharacterized protein</fullName>
    </submittedName>
</protein>
<reference evidence="2" key="2">
    <citation type="submission" date="2014-02" db="EMBL/GenBank/DDBJ databases">
        <title>Complete DNA sequence of /Kuraishia capsulata/ illustrates novel genomic features among budding yeasts (/Saccharomycotina/).</title>
        <authorList>
            <person name="Morales L."/>
            <person name="Noel B."/>
            <person name="Porcel B."/>
            <person name="Marcet-Houben M."/>
            <person name="Hullo M-F."/>
            <person name="Sacerdot C."/>
            <person name="Tekaia F."/>
            <person name="Leh-Louis V."/>
            <person name="Despons L."/>
            <person name="Khanna V."/>
            <person name="Aury J-M."/>
            <person name="Barbe V."/>
            <person name="Couloux A."/>
            <person name="Labadie K."/>
            <person name="Pelletier E."/>
            <person name="Souciet J-L."/>
            <person name="Boekhout T."/>
            <person name="Gabaldon T."/>
            <person name="Wincker P."/>
            <person name="Dujon B."/>
        </authorList>
    </citation>
    <scope>NUCLEOTIDE SEQUENCE</scope>
    <source>
        <strain evidence="2">CBS 1993</strain>
    </source>
</reference>
<feature type="region of interest" description="Disordered" evidence="1">
    <location>
        <begin position="1"/>
        <end position="46"/>
    </location>
</feature>
<feature type="compositionally biased region" description="Basic and acidic residues" evidence="1">
    <location>
        <begin position="166"/>
        <end position="179"/>
    </location>
</feature>
<dbReference type="Proteomes" id="UP000019384">
    <property type="component" value="Unassembled WGS sequence"/>
</dbReference>
<sequence length="490" mass="54879">MSTSMRSSIFARDVSRLDNNRSVARGNPSDHKITKPSVKNSSSKPRTIELNEVLTKNALPPLLSPTLPPWTADLHADIPKLDSPPKRVFAERTEHNGSHIYTFKQYTNGDRSLIVSLSVPKTKLSKLKDLHSVPKVRGLGISTGSRTVSESPPSSSHSSSASPPAHSEEPKKKVTRTDSPKTGISKSSVFKSAPNVSSVSTSVSSKQLQLPPVVTVSRKDKGKEKEKQKERPKGPDKTATKIGLEKTEPAKKEDDLKILSRKKIHWSNIARRKKHEADAYRKSNQYDLSVVASIDSLVMFVVSFSYEDQHSLAARRLLEVNSWKSLIPYASSVISGLEEMIKTPHETDLSTLLGLLFFLRGVIYKHLVDILKAEIKDNRQRGAGMEEITAFNDIIKFNSTLERDFWNGENILSYEKLRRDYPRTMAKSRKSLPKKEKSDLSVKPLTDAFYLPINPVVTDLKDISAITYSVLEEWCERERVNVKLAVQNSP</sequence>
<dbReference type="GeneID" id="34517706"/>
<dbReference type="RefSeq" id="XP_022456318.1">
    <property type="nucleotide sequence ID" value="XM_022604783.1"/>
</dbReference>
<dbReference type="EMBL" id="HG793125">
    <property type="protein sequence ID" value="CDK24301.1"/>
    <property type="molecule type" value="Genomic_DNA"/>
</dbReference>
<proteinExistence type="predicted"/>
<feature type="region of interest" description="Disordered" evidence="1">
    <location>
        <begin position="137"/>
        <end position="242"/>
    </location>
</feature>
<evidence type="ECO:0000256" key="1">
    <source>
        <dbReference type="SAM" id="MobiDB-lite"/>
    </source>
</evidence>
<dbReference type="HOGENOM" id="CLU_556752_0_0_1"/>
<dbReference type="OrthoDB" id="4021454at2759"/>
<keyword evidence="3" id="KW-1185">Reference proteome</keyword>
<evidence type="ECO:0000313" key="3">
    <source>
        <dbReference type="Proteomes" id="UP000019384"/>
    </source>
</evidence>